<evidence type="ECO:0000256" key="1">
    <source>
        <dbReference type="SAM" id="SignalP"/>
    </source>
</evidence>
<organism evidence="2 3">
    <name type="scientific">Streptacidiphilus jiangxiensis</name>
    <dbReference type="NCBI Taxonomy" id="235985"/>
    <lineage>
        <taxon>Bacteria</taxon>
        <taxon>Bacillati</taxon>
        <taxon>Actinomycetota</taxon>
        <taxon>Actinomycetes</taxon>
        <taxon>Kitasatosporales</taxon>
        <taxon>Streptomycetaceae</taxon>
        <taxon>Streptacidiphilus</taxon>
    </lineage>
</organism>
<dbReference type="AlphaFoldDB" id="A0A1H7QN76"/>
<feature type="chain" id="PRO_5010176396" evidence="1">
    <location>
        <begin position="28"/>
        <end position="79"/>
    </location>
</feature>
<feature type="signal peptide" evidence="1">
    <location>
        <begin position="1"/>
        <end position="27"/>
    </location>
</feature>
<dbReference type="RefSeq" id="WP_042457144.1">
    <property type="nucleotide sequence ID" value="NZ_BBPN01000045.1"/>
</dbReference>
<keyword evidence="3" id="KW-1185">Reference proteome</keyword>
<protein>
    <submittedName>
        <fullName evidence="2">Uncharacterized protein</fullName>
    </submittedName>
</protein>
<name>A0A1H7QN76_STRJI</name>
<keyword evidence="1" id="KW-0732">Signal</keyword>
<reference evidence="3" key="1">
    <citation type="submission" date="2016-10" db="EMBL/GenBank/DDBJ databases">
        <authorList>
            <person name="Varghese N."/>
        </authorList>
    </citation>
    <scope>NUCLEOTIDE SEQUENCE [LARGE SCALE GENOMIC DNA]</scope>
    <source>
        <strain evidence="3">DSM 45096 / BCRC 16803 / CGMCC 4.1857 / CIP 109030 / JCM 12277 / KCTC 19219 / NBRC 100920 / 33214</strain>
    </source>
</reference>
<gene>
    <name evidence="2" type="ORF">SAMN05414137_109107</name>
</gene>
<proteinExistence type="predicted"/>
<dbReference type="EMBL" id="FOAZ01000009">
    <property type="protein sequence ID" value="SEL49065.1"/>
    <property type="molecule type" value="Genomic_DNA"/>
</dbReference>
<dbReference type="Proteomes" id="UP000183015">
    <property type="component" value="Unassembled WGS sequence"/>
</dbReference>
<sequence length="79" mass="7461">MKTIAPLALLALAATAGAVGLAGSAQADTPPGTPSGPAPTDVCAQQLAAAPVVGQWTGTLHSACGDAAGVNNLAHHPLG</sequence>
<evidence type="ECO:0000313" key="3">
    <source>
        <dbReference type="Proteomes" id="UP000183015"/>
    </source>
</evidence>
<accession>A0A1H7QN76</accession>
<evidence type="ECO:0000313" key="2">
    <source>
        <dbReference type="EMBL" id="SEL49065.1"/>
    </source>
</evidence>